<feature type="transmembrane region" description="Helical" evidence="1">
    <location>
        <begin position="346"/>
        <end position="364"/>
    </location>
</feature>
<feature type="transmembrane region" description="Helical" evidence="1">
    <location>
        <begin position="20"/>
        <end position="42"/>
    </location>
</feature>
<reference evidence="2 3" key="1">
    <citation type="submission" date="2020-08" db="EMBL/GenBank/DDBJ databases">
        <title>Acidobacteriota in marine sediments use diverse sulfur dissimilation pathways.</title>
        <authorList>
            <person name="Wasmund K."/>
        </authorList>
    </citation>
    <scope>NUCLEOTIDE SEQUENCE [LARGE SCALE GENOMIC DNA]</scope>
    <source>
        <strain evidence="2">MAG AM4</strain>
    </source>
</reference>
<dbReference type="EMBL" id="JACXWD010000023">
    <property type="protein sequence ID" value="MBD3868130.1"/>
    <property type="molecule type" value="Genomic_DNA"/>
</dbReference>
<accession>A0A8J7C1P8</accession>
<gene>
    <name evidence="2" type="ORF">IFK94_08390</name>
</gene>
<dbReference type="PANTHER" id="PTHR30221">
    <property type="entry name" value="SMALL-CONDUCTANCE MECHANOSENSITIVE CHANNEL"/>
    <property type="match status" value="1"/>
</dbReference>
<name>A0A8J7C1P8_9BACT</name>
<dbReference type="NCBIfam" id="NF033912">
    <property type="entry name" value="msc"/>
    <property type="match status" value="1"/>
</dbReference>
<evidence type="ECO:0000313" key="3">
    <source>
        <dbReference type="Proteomes" id="UP000648239"/>
    </source>
</evidence>
<feature type="transmembrane region" description="Helical" evidence="1">
    <location>
        <begin position="162"/>
        <end position="183"/>
    </location>
</feature>
<comment type="caution">
    <text evidence="2">The sequence shown here is derived from an EMBL/GenBank/DDBJ whole genome shotgun (WGS) entry which is preliminary data.</text>
</comment>
<feature type="transmembrane region" description="Helical" evidence="1">
    <location>
        <begin position="283"/>
        <end position="308"/>
    </location>
</feature>
<organism evidence="2 3">
    <name type="scientific">Candidatus Polarisedimenticola svalbardensis</name>
    <dbReference type="NCBI Taxonomy" id="2886004"/>
    <lineage>
        <taxon>Bacteria</taxon>
        <taxon>Pseudomonadati</taxon>
        <taxon>Acidobacteriota</taxon>
        <taxon>Candidatus Polarisedimenticolia</taxon>
        <taxon>Candidatus Polarisedimenticolales</taxon>
        <taxon>Candidatus Polarisedimenticolaceae</taxon>
        <taxon>Candidatus Polarisedimenticola</taxon>
    </lineage>
</organism>
<feature type="transmembrane region" description="Helical" evidence="1">
    <location>
        <begin position="63"/>
        <end position="85"/>
    </location>
</feature>
<dbReference type="Gene3D" id="1.10.287.1260">
    <property type="match status" value="1"/>
</dbReference>
<evidence type="ECO:0000313" key="2">
    <source>
        <dbReference type="EMBL" id="MBD3868130.1"/>
    </source>
</evidence>
<dbReference type="PANTHER" id="PTHR30221:SF1">
    <property type="entry name" value="SMALL-CONDUCTANCE MECHANOSENSITIVE CHANNEL"/>
    <property type="match status" value="1"/>
</dbReference>
<dbReference type="Proteomes" id="UP000648239">
    <property type="component" value="Unassembled WGS sequence"/>
</dbReference>
<dbReference type="InterPro" id="IPR045275">
    <property type="entry name" value="MscS_archaea/bacteria_type"/>
</dbReference>
<feature type="transmembrane region" description="Helical" evidence="1">
    <location>
        <begin position="247"/>
        <end position="271"/>
    </location>
</feature>
<evidence type="ECO:0000256" key="1">
    <source>
        <dbReference type="SAM" id="Phobius"/>
    </source>
</evidence>
<dbReference type="GO" id="GO:0008381">
    <property type="term" value="F:mechanosensitive monoatomic ion channel activity"/>
    <property type="evidence" value="ECO:0007669"/>
    <property type="project" value="InterPro"/>
</dbReference>
<dbReference type="InterPro" id="IPR008910">
    <property type="entry name" value="MSC_TM_helix"/>
</dbReference>
<feature type="transmembrane region" description="Helical" evidence="1">
    <location>
        <begin position="444"/>
        <end position="466"/>
    </location>
</feature>
<dbReference type="AlphaFoldDB" id="A0A8J7C1P8"/>
<feature type="transmembrane region" description="Helical" evidence="1">
    <location>
        <begin position="417"/>
        <end position="438"/>
    </location>
</feature>
<feature type="transmembrane region" description="Helical" evidence="1">
    <location>
        <begin position="195"/>
        <end position="216"/>
    </location>
</feature>
<protein>
    <submittedName>
        <fullName evidence="2">Mechanosensitive ion channel</fullName>
    </submittedName>
</protein>
<keyword evidence="1" id="KW-1133">Transmembrane helix</keyword>
<dbReference type="Pfam" id="PF05552">
    <property type="entry name" value="MS_channel_1st_1"/>
    <property type="match status" value="4"/>
</dbReference>
<keyword evidence="1" id="KW-0812">Transmembrane</keyword>
<feature type="transmembrane region" description="Helical" evidence="1">
    <location>
        <begin position="105"/>
        <end position="129"/>
    </location>
</feature>
<keyword evidence="1" id="KW-0472">Membrane</keyword>
<sequence length="487" mass="50892">MNFSEFLDPLTEALGGSLPTILGALAILVVGWLLALVIRIAVRKALGYVGLNRRLDTGAEKKVNFEGIFASGAYWLVLLMALVGFLNVLDLQLVSEPLQAFLGKIFAFAPRILAAGLLALVAWVLAMILRKVVSTALGATQLDERLSTEAGIRPISDSLGNVIYWLVILLFLPAILGTLGLEGLLGPVQGMVDQILAILPNILAAIVIGLVGWFVAKLLRNLVSSLLSAGGADRLGQKIGLREGMSLSGLIGLVVYIMVLVPAVIAALNALNIDAISRPATDMLAMIMASLPNLIAAALILTLTWFIAKFASGLVASLLEGLGINEIPAALGLGTAFERGPKLSTMVGNLILFFAMLFAVVEAANRLDFHQVSALVAQFIEFGGQVLMGVVIIAVGLWLAGLAHGTITRLGGANSGAFAGLARIAILGVVFAMGLRAMGIADEIVQLAFGLALGSVAVAVALSFGLGGREAAGKQMEHWLGKLRGER</sequence>
<feature type="transmembrane region" description="Helical" evidence="1">
    <location>
        <begin position="384"/>
        <end position="405"/>
    </location>
</feature>
<proteinExistence type="predicted"/>